<dbReference type="PANTHER" id="PTHR10579:SF43">
    <property type="entry name" value="ZINC FINGER (C3HC4-TYPE RING FINGER) FAMILY PROTEIN"/>
    <property type="match status" value="1"/>
</dbReference>
<accession>A0A2S5KMX4</accession>
<keyword evidence="3" id="KW-0732">Signal</keyword>
<dbReference type="Pfam" id="PF13768">
    <property type="entry name" value="VWA_3"/>
    <property type="match status" value="1"/>
</dbReference>
<keyword evidence="2" id="KW-1133">Transmembrane helix</keyword>
<evidence type="ECO:0000259" key="4">
    <source>
        <dbReference type="PROSITE" id="PS50234"/>
    </source>
</evidence>
<comment type="caution">
    <text evidence="5">The sequence shown here is derived from an EMBL/GenBank/DDBJ whole genome shotgun (WGS) entry which is preliminary data.</text>
</comment>
<dbReference type="SUPFAM" id="SSF53300">
    <property type="entry name" value="vWA-like"/>
    <property type="match status" value="1"/>
</dbReference>
<dbReference type="SMART" id="SM00327">
    <property type="entry name" value="VWA"/>
    <property type="match status" value="1"/>
</dbReference>
<dbReference type="PROSITE" id="PS50234">
    <property type="entry name" value="VWFA"/>
    <property type="match status" value="1"/>
</dbReference>
<feature type="chain" id="PRO_5015676806" description="VWFA domain-containing protein" evidence="3">
    <location>
        <begin position="34"/>
        <end position="634"/>
    </location>
</feature>
<organism evidence="5 6">
    <name type="scientific">Proteobacteria bacterium 228</name>
    <dbReference type="NCBI Taxonomy" id="2083153"/>
    <lineage>
        <taxon>Bacteria</taxon>
        <taxon>Pseudomonadati</taxon>
        <taxon>Pseudomonadota</taxon>
    </lineage>
</organism>
<feature type="domain" description="VWFA" evidence="4">
    <location>
        <begin position="37"/>
        <end position="216"/>
    </location>
</feature>
<keyword evidence="2" id="KW-0812">Transmembrane</keyword>
<dbReference type="InterPro" id="IPR002035">
    <property type="entry name" value="VWF_A"/>
</dbReference>
<dbReference type="InterPro" id="IPR051266">
    <property type="entry name" value="CLCR"/>
</dbReference>
<evidence type="ECO:0000256" key="3">
    <source>
        <dbReference type="SAM" id="SignalP"/>
    </source>
</evidence>
<evidence type="ECO:0000313" key="5">
    <source>
        <dbReference type="EMBL" id="PPC76062.1"/>
    </source>
</evidence>
<proteinExistence type="predicted"/>
<sequence>MDMLVGMDVRAIRTCCSWLIAACLALSVGSAIAAPSDVRLLVDVSGSMKQNDPSNLRVPAVQLLAQLIPSGSQAGFWTFGNQPYTLMAHGMVSEAWRKAAVQSADRITSSDQWTDIAAALKQAAAAKTQGSIPQHIILLSDGMVDLDQDKARNATSRNEIVDSILPQLAKAGFHVHTIALSDQADKELLSLLAKRTGGMFAEARSADDLARIFARILETAAPAEQLPLVGNTFDVDRTIQEFTLLAFRVPTSPALTLTTPDKKTYTMSQHDPNVRWYHDQGYDIVTVRKPEEGKWSLKADVDPQNRVTIVSDFNLNVEPLPASAYLGEKLDLKFSFQEKGKNIVIPAFHQIMENSLRVLFPDSQLQIYKIGTEYLQLPEGVYDKPLDMLTQPGQYELKVVVDGKTFRRLVSMPITIHAPLELKGKADTTDGNAKIVVEARPDTDALKPEASQVKVIMTDKDNKQTSANMVWMPEEKRWVAELKPEQQGDVTIKAEVNGQLQDGKAISFSPPPVEVNFSVENAPKVEKANIETQVASGMAIEQPMVASPSPAAAEKEVSDPSGVKITNEKGEEVKAPEQPPEPPATIEEEQGTNWILIGSIVGINLFLIAGGILAFRALMKRKKAKDAAEDQQVV</sequence>
<dbReference type="InterPro" id="IPR036465">
    <property type="entry name" value="vWFA_dom_sf"/>
</dbReference>
<feature type="compositionally biased region" description="Basic and acidic residues" evidence="1">
    <location>
        <begin position="566"/>
        <end position="575"/>
    </location>
</feature>
<protein>
    <recommendedName>
        <fullName evidence="4">VWFA domain-containing protein</fullName>
    </recommendedName>
</protein>
<evidence type="ECO:0000313" key="6">
    <source>
        <dbReference type="Proteomes" id="UP000238196"/>
    </source>
</evidence>
<evidence type="ECO:0000256" key="2">
    <source>
        <dbReference type="SAM" id="Phobius"/>
    </source>
</evidence>
<feature type="region of interest" description="Disordered" evidence="1">
    <location>
        <begin position="546"/>
        <end position="587"/>
    </location>
</feature>
<dbReference type="OrthoDB" id="798937at2"/>
<feature type="signal peptide" evidence="3">
    <location>
        <begin position="1"/>
        <end position="33"/>
    </location>
</feature>
<keyword evidence="2" id="KW-0472">Membrane</keyword>
<feature type="transmembrane region" description="Helical" evidence="2">
    <location>
        <begin position="594"/>
        <end position="615"/>
    </location>
</feature>
<dbReference type="Proteomes" id="UP000238196">
    <property type="component" value="Unassembled WGS sequence"/>
</dbReference>
<dbReference type="PANTHER" id="PTHR10579">
    <property type="entry name" value="CALCIUM-ACTIVATED CHLORIDE CHANNEL REGULATOR"/>
    <property type="match status" value="1"/>
</dbReference>
<dbReference type="Gene3D" id="3.40.50.410">
    <property type="entry name" value="von Willebrand factor, type A domain"/>
    <property type="match status" value="1"/>
</dbReference>
<reference evidence="5 6" key="1">
    <citation type="submission" date="2018-02" db="EMBL/GenBank/DDBJ databases">
        <title>novel marine gammaproteobacteria from coastal saline agro ecosystem.</title>
        <authorList>
            <person name="Krishnan R."/>
            <person name="Ramesh Kumar N."/>
        </authorList>
    </citation>
    <scope>NUCLEOTIDE SEQUENCE [LARGE SCALE GENOMIC DNA]</scope>
    <source>
        <strain evidence="5 6">228</strain>
    </source>
</reference>
<name>A0A2S5KMX4_9PROT</name>
<evidence type="ECO:0000256" key="1">
    <source>
        <dbReference type="SAM" id="MobiDB-lite"/>
    </source>
</evidence>
<dbReference type="AlphaFoldDB" id="A0A2S5KMX4"/>
<dbReference type="CDD" id="cd00198">
    <property type="entry name" value="vWFA"/>
    <property type="match status" value="1"/>
</dbReference>
<gene>
    <name evidence="5" type="ORF">C4K68_16840</name>
</gene>
<dbReference type="EMBL" id="PRLP01000057">
    <property type="protein sequence ID" value="PPC76062.1"/>
    <property type="molecule type" value="Genomic_DNA"/>
</dbReference>